<dbReference type="FunCoup" id="B4JJU2">
    <property type="interactions" value="143"/>
</dbReference>
<evidence type="ECO:0000256" key="1">
    <source>
        <dbReference type="SAM" id="MobiDB-lite"/>
    </source>
</evidence>
<dbReference type="PhylomeDB" id="B4JJU2"/>
<gene>
    <name evidence="2" type="primary">Dgri\GH12180</name>
    <name evidence="2" type="ORF">Dgri_GH12180</name>
</gene>
<feature type="region of interest" description="Disordered" evidence="1">
    <location>
        <begin position="170"/>
        <end position="200"/>
    </location>
</feature>
<feature type="region of interest" description="Disordered" evidence="1">
    <location>
        <begin position="41"/>
        <end position="127"/>
    </location>
</feature>
<dbReference type="eggNOG" id="ENOG502T037">
    <property type="taxonomic scope" value="Eukaryota"/>
</dbReference>
<feature type="compositionally biased region" description="Low complexity" evidence="1">
    <location>
        <begin position="731"/>
        <end position="744"/>
    </location>
</feature>
<accession>B4JJU2</accession>
<dbReference type="OrthoDB" id="7791654at2759"/>
<feature type="compositionally biased region" description="Polar residues" evidence="1">
    <location>
        <begin position="555"/>
        <end position="569"/>
    </location>
</feature>
<keyword evidence="3" id="KW-1185">Reference proteome</keyword>
<name>B4JJU2_DROGR</name>
<dbReference type="PANTHER" id="PTHR35711">
    <property type="entry name" value="EXPRESSED PROTEIN"/>
    <property type="match status" value="1"/>
</dbReference>
<dbReference type="OMA" id="KCRVPYD"/>
<feature type="compositionally biased region" description="Low complexity" evidence="1">
    <location>
        <begin position="65"/>
        <end position="76"/>
    </location>
</feature>
<feature type="compositionally biased region" description="Acidic residues" evidence="1">
    <location>
        <begin position="227"/>
        <end position="242"/>
    </location>
</feature>
<feature type="region of interest" description="Disordered" evidence="1">
    <location>
        <begin position="1"/>
        <end position="25"/>
    </location>
</feature>
<feature type="compositionally biased region" description="Low complexity" evidence="1">
    <location>
        <begin position="529"/>
        <end position="554"/>
    </location>
</feature>
<feature type="compositionally biased region" description="Low complexity" evidence="1">
    <location>
        <begin position="42"/>
        <end position="53"/>
    </location>
</feature>
<proteinExistence type="predicted"/>
<feature type="region of interest" description="Disordered" evidence="1">
    <location>
        <begin position="220"/>
        <end position="242"/>
    </location>
</feature>
<feature type="compositionally biased region" description="Polar residues" evidence="1">
    <location>
        <begin position="692"/>
        <end position="716"/>
    </location>
</feature>
<protein>
    <submittedName>
        <fullName evidence="2">GH12180</fullName>
    </submittedName>
</protein>
<evidence type="ECO:0000313" key="2">
    <source>
        <dbReference type="EMBL" id="EDV99844.1"/>
    </source>
</evidence>
<dbReference type="InParanoid" id="B4JJU2"/>
<feature type="compositionally biased region" description="Low complexity" evidence="1">
    <location>
        <begin position="412"/>
        <end position="435"/>
    </location>
</feature>
<evidence type="ECO:0000313" key="3">
    <source>
        <dbReference type="Proteomes" id="UP000001070"/>
    </source>
</evidence>
<feature type="region of interest" description="Disordered" evidence="1">
    <location>
        <begin position="408"/>
        <end position="455"/>
    </location>
</feature>
<feature type="compositionally biased region" description="Low complexity" evidence="1">
    <location>
        <begin position="769"/>
        <end position="779"/>
    </location>
</feature>
<sequence>MKAARITAPKIASTRRTQNDKEHQLEQQRLDLKLKLERETTRATTRLTRRATTISDVQRLPPAHNKQQQQNNNNNNSSIVVTTPIATRTRNAKGDNNPPPSTVSKSTQQQQQAKIVAETPPLNKRRNTALIVPETRTCNTTFIKRRQQDINVTEPATKSKMYKQLKAVATTTPAAATPPPTIAASRSRRSIKPNPKYASDDMVTPKYVAALSQESSNKRTVKHLFADDDEDDDNDNDDDEDEDMRDLIEEDNDDELNDVAFNPQLHKSEDDDDISDNEFEQQLIREKVPPKRGRGRPPKSANAALTSGASNASQARNAQATGRGVNQTGRGGGAAGVGITHLQQMRRNMNMAGAAAGSPARSSAAAHIKVMPTVGSKRKLDDANDAVIARKRVASIAVTRSIAPSINGQGAKTTTTGLTKPKMTVGGNSNSSTGGLRIQQTTAGAGKERQTSHYKQQYTQLIRRSPDAVGRSSGSAANALKMQKANESDDVPTFTIVNIEDIINQVDVQISRSSSATNNNTNKTKKMVQSAARNNNNNSSSSSSRKNQSSQQQSTHTTAIGSRNSNTMQRGGGGGATKQQLLVNHHRSKQTPLMVAVGQTKPRPRILNAEIGKKMQPMTKPLMSMGKELCPATDGNDSDDDDDDDDDADDDDDEQEDINNELAEDDITISPPKQAPQQQSSSTTQTRMVRRVQNTKLLTNRRNVLSAATTMNASNNQRQHQQQEQQHHQRQQQQQHKQQQQQKELSTERKLTKLLGDNSDDDVFKKPASLSSSMSQQQQRRYKENAGEDAAAAAAAGATSAATSSAAEPVTAAAAAVSKNSKYFPPETITYCKEDGRIVKKITCYETWHVIGTPKESANKSRQQSTCLDLPLVRLANFAPRIKVPSTKWTSKVTLYKLPQSLIQRQPTMATFTGDLKTFNIPEEERHKYQPSCVLFRRSVIDRTKCRVPFDRAIIFKNKCFYTNIEGKHVNLLGAPEVVNTVKDVELLIDIVDSLSLASDLVEVVPSN</sequence>
<reference evidence="2 3" key="1">
    <citation type="journal article" date="2007" name="Nature">
        <title>Evolution of genes and genomes on the Drosophila phylogeny.</title>
        <authorList>
            <consortium name="Drosophila 12 Genomes Consortium"/>
            <person name="Clark A.G."/>
            <person name="Eisen M.B."/>
            <person name="Smith D.R."/>
            <person name="Bergman C.M."/>
            <person name="Oliver B."/>
            <person name="Markow T.A."/>
            <person name="Kaufman T.C."/>
            <person name="Kellis M."/>
            <person name="Gelbart W."/>
            <person name="Iyer V.N."/>
            <person name="Pollard D.A."/>
            <person name="Sackton T.B."/>
            <person name="Larracuente A.M."/>
            <person name="Singh N.D."/>
            <person name="Abad J.P."/>
            <person name="Abt D.N."/>
            <person name="Adryan B."/>
            <person name="Aguade M."/>
            <person name="Akashi H."/>
            <person name="Anderson W.W."/>
            <person name="Aquadro C.F."/>
            <person name="Ardell D.H."/>
            <person name="Arguello R."/>
            <person name="Artieri C.G."/>
            <person name="Barbash D.A."/>
            <person name="Barker D."/>
            <person name="Barsanti P."/>
            <person name="Batterham P."/>
            <person name="Batzoglou S."/>
            <person name="Begun D."/>
            <person name="Bhutkar A."/>
            <person name="Blanco E."/>
            <person name="Bosak S.A."/>
            <person name="Bradley R.K."/>
            <person name="Brand A.D."/>
            <person name="Brent M.R."/>
            <person name="Brooks A.N."/>
            <person name="Brown R.H."/>
            <person name="Butlin R.K."/>
            <person name="Caggese C."/>
            <person name="Calvi B.R."/>
            <person name="Bernardo de Carvalho A."/>
            <person name="Caspi A."/>
            <person name="Castrezana S."/>
            <person name="Celniker S.E."/>
            <person name="Chang J.L."/>
            <person name="Chapple C."/>
            <person name="Chatterji S."/>
            <person name="Chinwalla A."/>
            <person name="Civetta A."/>
            <person name="Clifton S.W."/>
            <person name="Comeron J.M."/>
            <person name="Costello J.C."/>
            <person name="Coyne J.A."/>
            <person name="Daub J."/>
            <person name="David R.G."/>
            <person name="Delcher A.L."/>
            <person name="Delehaunty K."/>
            <person name="Do C.B."/>
            <person name="Ebling H."/>
            <person name="Edwards K."/>
            <person name="Eickbush T."/>
            <person name="Evans J.D."/>
            <person name="Filipski A."/>
            <person name="Findeiss S."/>
            <person name="Freyhult E."/>
            <person name="Fulton L."/>
            <person name="Fulton R."/>
            <person name="Garcia A.C."/>
            <person name="Gardiner A."/>
            <person name="Garfield D.A."/>
            <person name="Garvin B.E."/>
            <person name="Gibson G."/>
            <person name="Gilbert D."/>
            <person name="Gnerre S."/>
            <person name="Godfrey J."/>
            <person name="Good R."/>
            <person name="Gotea V."/>
            <person name="Gravely B."/>
            <person name="Greenberg A.J."/>
            <person name="Griffiths-Jones S."/>
            <person name="Gross S."/>
            <person name="Guigo R."/>
            <person name="Gustafson E.A."/>
            <person name="Haerty W."/>
            <person name="Hahn M.W."/>
            <person name="Halligan D.L."/>
            <person name="Halpern A.L."/>
            <person name="Halter G.M."/>
            <person name="Han M.V."/>
            <person name="Heger A."/>
            <person name="Hillier L."/>
            <person name="Hinrichs A.S."/>
            <person name="Holmes I."/>
            <person name="Hoskins R.A."/>
            <person name="Hubisz M.J."/>
            <person name="Hultmark D."/>
            <person name="Huntley M.A."/>
            <person name="Jaffe D.B."/>
            <person name="Jagadeeshan S."/>
            <person name="Jeck W.R."/>
            <person name="Johnson J."/>
            <person name="Jones C.D."/>
            <person name="Jordan W.C."/>
            <person name="Karpen G.H."/>
            <person name="Kataoka E."/>
            <person name="Keightley P.D."/>
            <person name="Kheradpour P."/>
            <person name="Kirkness E.F."/>
            <person name="Koerich L.B."/>
            <person name="Kristiansen K."/>
            <person name="Kudrna D."/>
            <person name="Kulathinal R.J."/>
            <person name="Kumar S."/>
            <person name="Kwok R."/>
            <person name="Lander E."/>
            <person name="Langley C.H."/>
            <person name="Lapoint R."/>
            <person name="Lazzaro B.P."/>
            <person name="Lee S.J."/>
            <person name="Levesque L."/>
            <person name="Li R."/>
            <person name="Lin C.F."/>
            <person name="Lin M.F."/>
            <person name="Lindblad-Toh K."/>
            <person name="Llopart A."/>
            <person name="Long M."/>
            <person name="Low L."/>
            <person name="Lozovsky E."/>
            <person name="Lu J."/>
            <person name="Luo M."/>
            <person name="Machado C.A."/>
            <person name="Makalowski W."/>
            <person name="Marzo M."/>
            <person name="Matsuda M."/>
            <person name="Matzkin L."/>
            <person name="McAllister B."/>
            <person name="McBride C.S."/>
            <person name="McKernan B."/>
            <person name="McKernan K."/>
            <person name="Mendez-Lago M."/>
            <person name="Minx P."/>
            <person name="Mollenhauer M.U."/>
            <person name="Montooth K."/>
            <person name="Mount S.M."/>
            <person name="Mu X."/>
            <person name="Myers E."/>
            <person name="Negre B."/>
            <person name="Newfeld S."/>
            <person name="Nielsen R."/>
            <person name="Noor M.A."/>
            <person name="O'Grady P."/>
            <person name="Pachter L."/>
            <person name="Papaceit M."/>
            <person name="Parisi M.J."/>
            <person name="Parisi M."/>
            <person name="Parts L."/>
            <person name="Pedersen J.S."/>
            <person name="Pesole G."/>
            <person name="Phillippy A.M."/>
            <person name="Ponting C.P."/>
            <person name="Pop M."/>
            <person name="Porcelli D."/>
            <person name="Powell J.R."/>
            <person name="Prohaska S."/>
            <person name="Pruitt K."/>
            <person name="Puig M."/>
            <person name="Quesneville H."/>
            <person name="Ram K.R."/>
            <person name="Rand D."/>
            <person name="Rasmussen M.D."/>
            <person name="Reed L.K."/>
            <person name="Reenan R."/>
            <person name="Reily A."/>
            <person name="Remington K.A."/>
            <person name="Rieger T.T."/>
            <person name="Ritchie M.G."/>
            <person name="Robin C."/>
            <person name="Rogers Y.H."/>
            <person name="Rohde C."/>
            <person name="Rozas J."/>
            <person name="Rubenfield M.J."/>
            <person name="Ruiz A."/>
            <person name="Russo S."/>
            <person name="Salzberg S.L."/>
            <person name="Sanchez-Gracia A."/>
            <person name="Saranga D.J."/>
            <person name="Sato H."/>
            <person name="Schaeffer S.W."/>
            <person name="Schatz M.C."/>
            <person name="Schlenke T."/>
            <person name="Schwartz R."/>
            <person name="Segarra C."/>
            <person name="Singh R.S."/>
            <person name="Sirot L."/>
            <person name="Sirota M."/>
            <person name="Sisneros N.B."/>
            <person name="Smith C.D."/>
            <person name="Smith T.F."/>
            <person name="Spieth J."/>
            <person name="Stage D.E."/>
            <person name="Stark A."/>
            <person name="Stephan W."/>
            <person name="Strausberg R.L."/>
            <person name="Strempel S."/>
            <person name="Sturgill D."/>
            <person name="Sutton G."/>
            <person name="Sutton G.G."/>
            <person name="Tao W."/>
            <person name="Teichmann S."/>
            <person name="Tobari Y.N."/>
            <person name="Tomimura Y."/>
            <person name="Tsolas J.M."/>
            <person name="Valente V.L."/>
            <person name="Venter E."/>
            <person name="Venter J.C."/>
            <person name="Vicario S."/>
            <person name="Vieira F.G."/>
            <person name="Vilella A.J."/>
            <person name="Villasante A."/>
            <person name="Walenz B."/>
            <person name="Wang J."/>
            <person name="Wasserman M."/>
            <person name="Watts T."/>
            <person name="Wilson D."/>
            <person name="Wilson R.K."/>
            <person name="Wing R.A."/>
            <person name="Wolfner M.F."/>
            <person name="Wong A."/>
            <person name="Wong G.K."/>
            <person name="Wu C.I."/>
            <person name="Wu G."/>
            <person name="Yamamoto D."/>
            <person name="Yang H.P."/>
            <person name="Yang S.P."/>
            <person name="Yorke J.A."/>
            <person name="Yoshida K."/>
            <person name="Zdobnov E."/>
            <person name="Zhang P."/>
            <person name="Zhang Y."/>
            <person name="Zimin A.V."/>
            <person name="Baldwin J."/>
            <person name="Abdouelleil A."/>
            <person name="Abdulkadir J."/>
            <person name="Abebe A."/>
            <person name="Abera B."/>
            <person name="Abreu J."/>
            <person name="Acer S.C."/>
            <person name="Aftuck L."/>
            <person name="Alexander A."/>
            <person name="An P."/>
            <person name="Anderson E."/>
            <person name="Anderson S."/>
            <person name="Arachi H."/>
            <person name="Azer M."/>
            <person name="Bachantsang P."/>
            <person name="Barry A."/>
            <person name="Bayul T."/>
            <person name="Berlin A."/>
            <person name="Bessette D."/>
            <person name="Bloom T."/>
            <person name="Blye J."/>
            <person name="Boguslavskiy L."/>
            <person name="Bonnet C."/>
            <person name="Boukhgalter B."/>
            <person name="Bourzgui I."/>
            <person name="Brown A."/>
            <person name="Cahill P."/>
            <person name="Channer S."/>
            <person name="Cheshatsang Y."/>
            <person name="Chuda L."/>
            <person name="Citroen M."/>
            <person name="Collymore A."/>
            <person name="Cooke P."/>
            <person name="Costello M."/>
            <person name="D'Aco K."/>
            <person name="Daza R."/>
            <person name="De Haan G."/>
            <person name="DeGray S."/>
            <person name="DeMaso C."/>
            <person name="Dhargay N."/>
            <person name="Dooley K."/>
            <person name="Dooley E."/>
            <person name="Doricent M."/>
            <person name="Dorje P."/>
            <person name="Dorjee K."/>
            <person name="Dupes A."/>
            <person name="Elong R."/>
            <person name="Falk J."/>
            <person name="Farina A."/>
            <person name="Faro S."/>
            <person name="Ferguson D."/>
            <person name="Fisher S."/>
            <person name="Foley C.D."/>
            <person name="Franke A."/>
            <person name="Friedrich D."/>
            <person name="Gadbois L."/>
            <person name="Gearin G."/>
            <person name="Gearin C.R."/>
            <person name="Giannoukos G."/>
            <person name="Goode T."/>
            <person name="Graham J."/>
            <person name="Grandbois E."/>
            <person name="Grewal S."/>
            <person name="Gyaltsen K."/>
            <person name="Hafez N."/>
            <person name="Hagos B."/>
            <person name="Hall J."/>
            <person name="Henson C."/>
            <person name="Hollinger A."/>
            <person name="Honan T."/>
            <person name="Huard M.D."/>
            <person name="Hughes L."/>
            <person name="Hurhula B."/>
            <person name="Husby M.E."/>
            <person name="Kamat A."/>
            <person name="Kanga B."/>
            <person name="Kashin S."/>
            <person name="Khazanovich D."/>
            <person name="Kisner P."/>
            <person name="Lance K."/>
            <person name="Lara M."/>
            <person name="Lee W."/>
            <person name="Lennon N."/>
            <person name="Letendre F."/>
            <person name="LeVine R."/>
            <person name="Lipovsky A."/>
            <person name="Liu X."/>
            <person name="Liu J."/>
            <person name="Liu S."/>
            <person name="Lokyitsang T."/>
            <person name="Lokyitsang Y."/>
            <person name="Lubonja R."/>
            <person name="Lui A."/>
            <person name="MacDonald P."/>
            <person name="Magnisalis V."/>
            <person name="Maru K."/>
            <person name="Matthews C."/>
            <person name="McCusker W."/>
            <person name="McDonough S."/>
            <person name="Mehta T."/>
            <person name="Meldrim J."/>
            <person name="Meneus L."/>
            <person name="Mihai O."/>
            <person name="Mihalev A."/>
            <person name="Mihova T."/>
            <person name="Mittelman R."/>
            <person name="Mlenga V."/>
            <person name="Montmayeur A."/>
            <person name="Mulrain L."/>
            <person name="Navidi A."/>
            <person name="Naylor J."/>
            <person name="Negash T."/>
            <person name="Nguyen T."/>
            <person name="Nguyen N."/>
            <person name="Nicol R."/>
            <person name="Norbu C."/>
            <person name="Norbu N."/>
            <person name="Novod N."/>
            <person name="O'Neill B."/>
            <person name="Osman S."/>
            <person name="Markiewicz E."/>
            <person name="Oyono O.L."/>
            <person name="Patti C."/>
            <person name="Phunkhang P."/>
            <person name="Pierre F."/>
            <person name="Priest M."/>
            <person name="Raghuraman S."/>
            <person name="Rege F."/>
            <person name="Reyes R."/>
            <person name="Rise C."/>
            <person name="Rogov P."/>
            <person name="Ross K."/>
            <person name="Ryan E."/>
            <person name="Settipalli S."/>
            <person name="Shea T."/>
            <person name="Sherpa N."/>
            <person name="Shi L."/>
            <person name="Shih D."/>
            <person name="Sparrow T."/>
            <person name="Spaulding J."/>
            <person name="Stalker J."/>
            <person name="Stange-Thomann N."/>
            <person name="Stavropoulos S."/>
            <person name="Stone C."/>
            <person name="Strader C."/>
            <person name="Tesfaye S."/>
            <person name="Thomson T."/>
            <person name="Thoulutsang Y."/>
            <person name="Thoulutsang D."/>
            <person name="Topham K."/>
            <person name="Topping I."/>
            <person name="Tsamla T."/>
            <person name="Vassiliev H."/>
            <person name="Vo A."/>
            <person name="Wangchuk T."/>
            <person name="Wangdi T."/>
            <person name="Weiand M."/>
            <person name="Wilkinson J."/>
            <person name="Wilson A."/>
            <person name="Yadav S."/>
            <person name="Young G."/>
            <person name="Yu Q."/>
            <person name="Zembek L."/>
            <person name="Zhong D."/>
            <person name="Zimmer A."/>
            <person name="Zwirko Z."/>
            <person name="Jaffe D.B."/>
            <person name="Alvarez P."/>
            <person name="Brockman W."/>
            <person name="Butler J."/>
            <person name="Chin C."/>
            <person name="Gnerre S."/>
            <person name="Grabherr M."/>
            <person name="Kleber M."/>
            <person name="Mauceli E."/>
            <person name="MacCallum I."/>
        </authorList>
    </citation>
    <scope>NUCLEOTIDE SEQUENCE [LARGE SCALE GENOMIC DNA]</scope>
    <source>
        <strain evidence="3">Tucson 15287-2541.00</strain>
    </source>
</reference>
<feature type="compositionally biased region" description="Low complexity" evidence="1">
    <location>
        <begin position="677"/>
        <end position="686"/>
    </location>
</feature>
<feature type="compositionally biased region" description="Polar residues" evidence="1">
    <location>
        <begin position="77"/>
        <end position="89"/>
    </location>
</feature>
<dbReference type="EMBL" id="CH916370">
    <property type="protein sequence ID" value="EDV99844.1"/>
    <property type="molecule type" value="Genomic_DNA"/>
</dbReference>
<feature type="region of interest" description="Disordered" evidence="1">
    <location>
        <begin position="513"/>
        <end position="788"/>
    </location>
</feature>
<feature type="region of interest" description="Disordered" evidence="1">
    <location>
        <begin position="284"/>
        <end position="335"/>
    </location>
</feature>
<feature type="compositionally biased region" description="Acidic residues" evidence="1">
    <location>
        <begin position="636"/>
        <end position="667"/>
    </location>
</feature>
<feature type="compositionally biased region" description="Low complexity" evidence="1">
    <location>
        <begin position="309"/>
        <end position="328"/>
    </location>
</feature>
<dbReference type="AlphaFoldDB" id="B4JJU2"/>
<dbReference type="HOGENOM" id="CLU_012952_0_0_1"/>
<dbReference type="Proteomes" id="UP000001070">
    <property type="component" value="Unassembled WGS sequence"/>
</dbReference>
<organism evidence="3">
    <name type="scientific">Drosophila grimshawi</name>
    <name type="common">Hawaiian fruit fly</name>
    <name type="synonym">Idiomyia grimshawi</name>
    <dbReference type="NCBI Taxonomy" id="7222"/>
    <lineage>
        <taxon>Eukaryota</taxon>
        <taxon>Metazoa</taxon>
        <taxon>Ecdysozoa</taxon>
        <taxon>Arthropoda</taxon>
        <taxon>Hexapoda</taxon>
        <taxon>Insecta</taxon>
        <taxon>Pterygota</taxon>
        <taxon>Neoptera</taxon>
        <taxon>Endopterygota</taxon>
        <taxon>Diptera</taxon>
        <taxon>Brachycera</taxon>
        <taxon>Muscomorpha</taxon>
        <taxon>Ephydroidea</taxon>
        <taxon>Drosophilidae</taxon>
        <taxon>Drosophila</taxon>
        <taxon>Hawaiian Drosophila</taxon>
    </lineage>
</organism>
<dbReference type="PANTHER" id="PTHR35711:SF1">
    <property type="entry name" value="ECTODERMAL, ISOFORM F"/>
    <property type="match status" value="1"/>
</dbReference>